<proteinExistence type="predicted"/>
<evidence type="ECO:0000313" key="3">
    <source>
        <dbReference type="Proteomes" id="UP001307889"/>
    </source>
</evidence>
<name>A0ABN7B0D5_9HEMI</name>
<gene>
    <name evidence="2" type="ORF">NTJ_10701</name>
</gene>
<accession>A0ABN7B0D5</accession>
<protein>
    <submittedName>
        <fullName evidence="2">Uncharacterized protein</fullName>
    </submittedName>
</protein>
<reference evidence="2 3" key="1">
    <citation type="submission" date="2023-09" db="EMBL/GenBank/DDBJ databases">
        <title>Nesidiocoris tenuis whole genome shotgun sequence.</title>
        <authorList>
            <person name="Shibata T."/>
            <person name="Shimoda M."/>
            <person name="Kobayashi T."/>
            <person name="Uehara T."/>
        </authorList>
    </citation>
    <scope>NUCLEOTIDE SEQUENCE [LARGE SCALE GENOMIC DNA]</scope>
    <source>
        <strain evidence="2 3">Japan</strain>
    </source>
</reference>
<sequence>MDSKGKDEESIVEVKNEAKEIGLKCNFGETFGISETYAKAMLYIIPLALYVPWAYRMIKGTPCNCPRPPPANPPKSQSRCQQTRSRSRIENREQPCRGKRDREQPTRSRCGDNARRPTPRDCRDAPRDDPIDQRCPHDCGNQKRQPKTDSMEGCQEHLDGRWKNSKCRSCDD</sequence>
<evidence type="ECO:0000256" key="1">
    <source>
        <dbReference type="SAM" id="MobiDB-lite"/>
    </source>
</evidence>
<feature type="compositionally biased region" description="Low complexity" evidence="1">
    <location>
        <begin position="74"/>
        <end position="84"/>
    </location>
</feature>
<evidence type="ECO:0000313" key="2">
    <source>
        <dbReference type="EMBL" id="BES97886.1"/>
    </source>
</evidence>
<dbReference type="Proteomes" id="UP001307889">
    <property type="component" value="Chromosome 8"/>
</dbReference>
<keyword evidence="3" id="KW-1185">Reference proteome</keyword>
<organism evidence="2 3">
    <name type="scientific">Nesidiocoris tenuis</name>
    <dbReference type="NCBI Taxonomy" id="355587"/>
    <lineage>
        <taxon>Eukaryota</taxon>
        <taxon>Metazoa</taxon>
        <taxon>Ecdysozoa</taxon>
        <taxon>Arthropoda</taxon>
        <taxon>Hexapoda</taxon>
        <taxon>Insecta</taxon>
        <taxon>Pterygota</taxon>
        <taxon>Neoptera</taxon>
        <taxon>Paraneoptera</taxon>
        <taxon>Hemiptera</taxon>
        <taxon>Heteroptera</taxon>
        <taxon>Panheteroptera</taxon>
        <taxon>Cimicomorpha</taxon>
        <taxon>Miridae</taxon>
        <taxon>Dicyphina</taxon>
        <taxon>Nesidiocoris</taxon>
    </lineage>
</organism>
<dbReference type="EMBL" id="AP028916">
    <property type="protein sequence ID" value="BES97886.1"/>
    <property type="molecule type" value="Genomic_DNA"/>
</dbReference>
<feature type="compositionally biased region" description="Basic and acidic residues" evidence="1">
    <location>
        <begin position="87"/>
        <end position="155"/>
    </location>
</feature>
<feature type="region of interest" description="Disordered" evidence="1">
    <location>
        <begin position="66"/>
        <end position="155"/>
    </location>
</feature>